<dbReference type="InterPro" id="IPR000315">
    <property type="entry name" value="Znf_B-box"/>
</dbReference>
<dbReference type="AlphaFoldDB" id="A0A914BDK1"/>
<dbReference type="Gene3D" id="4.10.830.40">
    <property type="match status" value="1"/>
</dbReference>
<dbReference type="SUPFAM" id="SSF57845">
    <property type="entry name" value="B-box zinc-binding domain"/>
    <property type="match status" value="1"/>
</dbReference>
<dbReference type="OMA" id="EMAAHID"/>
<protein>
    <submittedName>
        <fullName evidence="8">Uncharacterized protein</fullName>
    </submittedName>
</protein>
<dbReference type="Gene3D" id="3.30.40.10">
    <property type="entry name" value="Zinc/RING finger domain, C3HC4 (zinc finger)"/>
    <property type="match status" value="1"/>
</dbReference>
<feature type="coiled-coil region" evidence="5">
    <location>
        <begin position="220"/>
        <end position="282"/>
    </location>
</feature>
<dbReference type="InterPro" id="IPR001841">
    <property type="entry name" value="Znf_RING"/>
</dbReference>
<dbReference type="EnsemblMetazoa" id="XM_038217997.1">
    <property type="protein sequence ID" value="XP_038073925.1"/>
    <property type="gene ID" value="LOC119742002"/>
</dbReference>
<dbReference type="PROSITE" id="PS50089">
    <property type="entry name" value="ZF_RING_2"/>
    <property type="match status" value="1"/>
</dbReference>
<dbReference type="InterPro" id="IPR047153">
    <property type="entry name" value="TRIM45/56/19-like"/>
</dbReference>
<dbReference type="GO" id="GO:0008270">
    <property type="term" value="F:zinc ion binding"/>
    <property type="evidence" value="ECO:0007669"/>
    <property type="project" value="UniProtKB-KW"/>
</dbReference>
<keyword evidence="2 4" id="KW-0863">Zinc-finger</keyword>
<keyword evidence="3" id="KW-0862">Zinc</keyword>
<dbReference type="InterPro" id="IPR013083">
    <property type="entry name" value="Znf_RING/FYVE/PHD"/>
</dbReference>
<name>A0A914BDK1_PATMI</name>
<evidence type="ECO:0000259" key="6">
    <source>
        <dbReference type="PROSITE" id="PS50089"/>
    </source>
</evidence>
<proteinExistence type="predicted"/>
<evidence type="ECO:0000256" key="2">
    <source>
        <dbReference type="ARBA" id="ARBA00022771"/>
    </source>
</evidence>
<dbReference type="GeneID" id="119742002"/>
<dbReference type="PANTHER" id="PTHR25462">
    <property type="entry name" value="BONUS, ISOFORM C-RELATED"/>
    <property type="match status" value="1"/>
</dbReference>
<evidence type="ECO:0000256" key="3">
    <source>
        <dbReference type="ARBA" id="ARBA00022833"/>
    </source>
</evidence>
<dbReference type="Proteomes" id="UP000887568">
    <property type="component" value="Unplaced"/>
</dbReference>
<dbReference type="OrthoDB" id="342730at2759"/>
<dbReference type="InterPro" id="IPR017907">
    <property type="entry name" value="Znf_RING_CS"/>
</dbReference>
<evidence type="ECO:0000313" key="9">
    <source>
        <dbReference type="Proteomes" id="UP000887568"/>
    </source>
</evidence>
<evidence type="ECO:0000259" key="7">
    <source>
        <dbReference type="PROSITE" id="PS50119"/>
    </source>
</evidence>
<accession>A0A914BDK1</accession>
<evidence type="ECO:0000256" key="4">
    <source>
        <dbReference type="PROSITE-ProRule" id="PRU00024"/>
    </source>
</evidence>
<dbReference type="PROSITE" id="PS00518">
    <property type="entry name" value="ZF_RING_1"/>
    <property type="match status" value="1"/>
</dbReference>
<evidence type="ECO:0000256" key="5">
    <source>
        <dbReference type="SAM" id="Coils"/>
    </source>
</evidence>
<dbReference type="InterPro" id="IPR027370">
    <property type="entry name" value="Znf-RING_euk"/>
</dbReference>
<dbReference type="Pfam" id="PF00643">
    <property type="entry name" value="zf-B_box"/>
    <property type="match status" value="1"/>
</dbReference>
<dbReference type="SMART" id="SM00336">
    <property type="entry name" value="BBOX"/>
    <property type="match status" value="2"/>
</dbReference>
<organism evidence="8 9">
    <name type="scientific">Patiria miniata</name>
    <name type="common">Bat star</name>
    <name type="synonym">Asterina miniata</name>
    <dbReference type="NCBI Taxonomy" id="46514"/>
    <lineage>
        <taxon>Eukaryota</taxon>
        <taxon>Metazoa</taxon>
        <taxon>Echinodermata</taxon>
        <taxon>Eleutherozoa</taxon>
        <taxon>Asterozoa</taxon>
        <taxon>Asteroidea</taxon>
        <taxon>Valvatacea</taxon>
        <taxon>Valvatida</taxon>
        <taxon>Asterinidae</taxon>
        <taxon>Patiria</taxon>
    </lineage>
</organism>
<feature type="domain" description="B box-type" evidence="7">
    <location>
        <begin position="101"/>
        <end position="150"/>
    </location>
</feature>
<keyword evidence="9" id="KW-1185">Reference proteome</keyword>
<keyword evidence="1" id="KW-0479">Metal-binding</keyword>
<dbReference type="Gene3D" id="3.30.160.60">
    <property type="entry name" value="Classic Zinc Finger"/>
    <property type="match status" value="1"/>
</dbReference>
<dbReference type="SMART" id="SM00184">
    <property type="entry name" value="RING"/>
    <property type="match status" value="1"/>
</dbReference>
<keyword evidence="5" id="KW-0175">Coiled coil</keyword>
<evidence type="ECO:0000313" key="8">
    <source>
        <dbReference type="EnsemblMetazoa" id="XP_038073925.1"/>
    </source>
</evidence>
<feature type="domain" description="RING-type" evidence="6">
    <location>
        <begin position="16"/>
        <end position="57"/>
    </location>
</feature>
<reference evidence="8" key="1">
    <citation type="submission" date="2022-11" db="UniProtKB">
        <authorList>
            <consortium name="EnsemblMetazoa"/>
        </authorList>
    </citation>
    <scope>IDENTIFICATION</scope>
</reference>
<dbReference type="SUPFAM" id="SSF57850">
    <property type="entry name" value="RING/U-box"/>
    <property type="match status" value="1"/>
</dbReference>
<evidence type="ECO:0000256" key="1">
    <source>
        <dbReference type="ARBA" id="ARBA00022723"/>
    </source>
</evidence>
<dbReference type="PANTHER" id="PTHR25462:SF303">
    <property type="entry name" value="E3 UBIQUITIN-PROTEIN LIGASE TRIM71"/>
    <property type="match status" value="1"/>
</dbReference>
<feature type="domain" description="B box-type" evidence="7">
    <location>
        <begin position="176"/>
        <end position="219"/>
    </location>
</feature>
<dbReference type="PROSITE" id="PS50119">
    <property type="entry name" value="ZF_BBOX"/>
    <property type="match status" value="2"/>
</dbReference>
<dbReference type="Pfam" id="PF13445">
    <property type="entry name" value="zf-RING_UBOX"/>
    <property type="match status" value="1"/>
</dbReference>
<dbReference type="RefSeq" id="XP_038073925.1">
    <property type="nucleotide sequence ID" value="XM_038217997.1"/>
</dbReference>
<sequence>MAASSLLEKIGDFLECQICLETFKHPKVLQCLHTFCRNCLDQMAPNGTDTVVCPTCRGETVLPGEGVVDLKNNFVLANLLELVTSLQKPLVGEITADGNFNTSFLCSNCDDENAAHATSRCLNCCEFLCAECVAAHRRLKALRHHVMRDIHAWLAAGQQMGTSRDPSTEQNGCDSSAVYKCNEHTNAEVTAYCEACDLLICDTCSRTEHVRSPHRLATIHEAAERQREEIKTILSDCKRKLGVFSTAIECTVQIARDLQRRTDRAQKDLQNTSKEYIRLIQEEQARLITELHKKKEDKESEMAAHIDSLQRAVDMIRNMCSLADNSLINGSHVDILRAKTQLINRRQQLDRVSIRNMPMDTSSLRFVPSSEPNVIENKLGHIED</sequence>